<comment type="caution">
    <text evidence="1">The sequence shown here is derived from an EMBL/GenBank/DDBJ whole genome shotgun (WGS) entry which is preliminary data.</text>
</comment>
<dbReference type="AlphaFoldDB" id="A0A225D213"/>
<dbReference type="OrthoDB" id="7584736at2"/>
<name>A0A225D213_9BACT</name>
<dbReference type="Proteomes" id="UP000214646">
    <property type="component" value="Unassembled WGS sequence"/>
</dbReference>
<accession>A0A225D213</accession>
<evidence type="ECO:0008006" key="3">
    <source>
        <dbReference type="Google" id="ProtNLM"/>
    </source>
</evidence>
<dbReference type="EMBL" id="NIDE01000019">
    <property type="protein sequence ID" value="OWK34973.1"/>
    <property type="molecule type" value="Genomic_DNA"/>
</dbReference>
<proteinExistence type="predicted"/>
<protein>
    <recommendedName>
        <fullName evidence="3">Phage protein</fullName>
    </recommendedName>
</protein>
<sequence>MAEAKPKVFLTKAAIASNSKKVFPPAELPVPEWGGSVYLRRLSVDDVPAYSAAVKKSQDNGTDNLRQAVVMQAIVDENGTRLFDFEDAEDRATIAGLDLGGAERVFDAFLDMNGLVRKN</sequence>
<gene>
    <name evidence="1" type="ORF">FRUB_09815</name>
</gene>
<reference evidence="2" key="1">
    <citation type="submission" date="2017-06" db="EMBL/GenBank/DDBJ databases">
        <title>Genome analysis of Fimbriiglobus ruber SP5, the first member of the order Planctomycetales with confirmed chitinolytic capability.</title>
        <authorList>
            <person name="Ravin N.V."/>
            <person name="Rakitin A.L."/>
            <person name="Ivanova A.A."/>
            <person name="Beletsky A.V."/>
            <person name="Kulichevskaya I.S."/>
            <person name="Mardanov A.V."/>
            <person name="Dedysh S.N."/>
        </authorList>
    </citation>
    <scope>NUCLEOTIDE SEQUENCE [LARGE SCALE GENOMIC DNA]</scope>
    <source>
        <strain evidence="2">SP5</strain>
    </source>
</reference>
<evidence type="ECO:0000313" key="2">
    <source>
        <dbReference type="Proteomes" id="UP000214646"/>
    </source>
</evidence>
<keyword evidence="2" id="KW-1185">Reference proteome</keyword>
<dbReference type="Gene3D" id="3.30.2220.20">
    <property type="entry name" value="Phage tail assembly chaperone gp13-like"/>
    <property type="match status" value="1"/>
</dbReference>
<organism evidence="1 2">
    <name type="scientific">Fimbriiglobus ruber</name>
    <dbReference type="NCBI Taxonomy" id="1908690"/>
    <lineage>
        <taxon>Bacteria</taxon>
        <taxon>Pseudomonadati</taxon>
        <taxon>Planctomycetota</taxon>
        <taxon>Planctomycetia</taxon>
        <taxon>Gemmatales</taxon>
        <taxon>Gemmataceae</taxon>
        <taxon>Fimbriiglobus</taxon>
    </lineage>
</organism>
<dbReference type="RefSeq" id="WP_088260189.1">
    <property type="nucleotide sequence ID" value="NZ_NIDE01000019.1"/>
</dbReference>
<dbReference type="InterPro" id="IPR038556">
    <property type="entry name" value="TAC_Gp13-like_sf"/>
</dbReference>
<evidence type="ECO:0000313" key="1">
    <source>
        <dbReference type="EMBL" id="OWK34973.1"/>
    </source>
</evidence>